<organism evidence="8 9">
    <name type="scientific">Microbacterium istanbulense</name>
    <dbReference type="NCBI Taxonomy" id="3122049"/>
    <lineage>
        <taxon>Bacteria</taxon>
        <taxon>Bacillati</taxon>
        <taxon>Actinomycetota</taxon>
        <taxon>Actinomycetes</taxon>
        <taxon>Micrococcales</taxon>
        <taxon>Microbacteriaceae</taxon>
        <taxon>Microbacterium</taxon>
    </lineage>
</organism>
<evidence type="ECO:0000256" key="6">
    <source>
        <dbReference type="ARBA" id="ARBA00023211"/>
    </source>
</evidence>
<keyword evidence="4 8" id="KW-0378">Hydrolase</keyword>
<evidence type="ECO:0000313" key="9">
    <source>
        <dbReference type="Proteomes" id="UP001366085"/>
    </source>
</evidence>
<dbReference type="RefSeq" id="WP_337318435.1">
    <property type="nucleotide sequence ID" value="NZ_JBBDGN010000003.1"/>
</dbReference>
<reference evidence="8 9" key="1">
    <citation type="submission" date="2024-02" db="EMBL/GenBank/DDBJ databases">
        <authorList>
            <person name="Saticioglu I.B."/>
        </authorList>
    </citation>
    <scope>NUCLEOTIDE SEQUENCE [LARGE SCALE GENOMIC DNA]</scope>
    <source>
        <strain evidence="8 9">Mu-43</strain>
    </source>
</reference>
<dbReference type="PROSITE" id="PS51462">
    <property type="entry name" value="NUDIX"/>
    <property type="match status" value="1"/>
</dbReference>
<evidence type="ECO:0000259" key="7">
    <source>
        <dbReference type="PROSITE" id="PS51462"/>
    </source>
</evidence>
<dbReference type="CDD" id="cd18870">
    <property type="entry name" value="NUDIX_AcylCoAdiphos_Nudt19"/>
    <property type="match status" value="1"/>
</dbReference>
<dbReference type="InterPro" id="IPR015797">
    <property type="entry name" value="NUDIX_hydrolase-like_dom_sf"/>
</dbReference>
<dbReference type="PANTHER" id="PTHR12318:SF0">
    <property type="entry name" value="ACYL-COENZYME A DIPHOSPHATASE NUDT19"/>
    <property type="match status" value="1"/>
</dbReference>
<sequence length="214" mass="23172">MEPALPLAGTAVVLRDGAHGLETLMLRRPATGSFADAWVFPGGKVEPADGDPAEAERDVAAHAAVRETLEETGIRVADAVALSLWTPPAQAPVRIRTWFFIARDLGDDVHINPGEIVDAVWCAPEETLRRHAAGELVLFPPTWVTLHGLIGHDRVADVYAATGEPGRFATRIAGEPAGSRFLWAGDADYPDDPGPASARHRLDTGRLPWRYEHR</sequence>
<dbReference type="GO" id="GO:0016787">
    <property type="term" value="F:hydrolase activity"/>
    <property type="evidence" value="ECO:0007669"/>
    <property type="project" value="UniProtKB-KW"/>
</dbReference>
<dbReference type="InterPro" id="IPR000086">
    <property type="entry name" value="NUDIX_hydrolase_dom"/>
</dbReference>
<dbReference type="Pfam" id="PF00293">
    <property type="entry name" value="NUDIX"/>
    <property type="match status" value="1"/>
</dbReference>
<evidence type="ECO:0000256" key="1">
    <source>
        <dbReference type="ARBA" id="ARBA00001936"/>
    </source>
</evidence>
<evidence type="ECO:0000256" key="5">
    <source>
        <dbReference type="ARBA" id="ARBA00022842"/>
    </source>
</evidence>
<dbReference type="EC" id="3.6.-.-" evidence="8"/>
<protein>
    <submittedName>
        <fullName evidence="8">NUDIX hydrolase</fullName>
        <ecNumber evidence="8">3.6.-.-</ecNumber>
    </submittedName>
</protein>
<dbReference type="Gene3D" id="3.90.79.10">
    <property type="entry name" value="Nucleoside Triphosphate Pyrophosphohydrolase"/>
    <property type="match status" value="2"/>
</dbReference>
<comment type="cofactor">
    <cofactor evidence="2">
        <name>Mg(2+)</name>
        <dbReference type="ChEBI" id="CHEBI:18420"/>
    </cofactor>
</comment>
<keyword evidence="9" id="KW-1185">Reference proteome</keyword>
<dbReference type="Proteomes" id="UP001366085">
    <property type="component" value="Unassembled WGS sequence"/>
</dbReference>
<evidence type="ECO:0000256" key="2">
    <source>
        <dbReference type="ARBA" id="ARBA00001946"/>
    </source>
</evidence>
<feature type="domain" description="Nudix hydrolase" evidence="7">
    <location>
        <begin position="4"/>
        <end position="145"/>
    </location>
</feature>
<keyword evidence="3" id="KW-0479">Metal-binding</keyword>
<comment type="cofactor">
    <cofactor evidence="1">
        <name>Mn(2+)</name>
        <dbReference type="ChEBI" id="CHEBI:29035"/>
    </cofactor>
</comment>
<keyword evidence="6" id="KW-0464">Manganese</keyword>
<name>A0ABU8LIL3_9MICO</name>
<dbReference type="SUPFAM" id="SSF55811">
    <property type="entry name" value="Nudix"/>
    <property type="match status" value="1"/>
</dbReference>
<evidence type="ECO:0000313" key="8">
    <source>
        <dbReference type="EMBL" id="MEJ1091160.1"/>
    </source>
</evidence>
<dbReference type="EMBL" id="JBBDGN010000003">
    <property type="protein sequence ID" value="MEJ1091160.1"/>
    <property type="molecule type" value="Genomic_DNA"/>
</dbReference>
<keyword evidence="5" id="KW-0460">Magnesium</keyword>
<evidence type="ECO:0000256" key="3">
    <source>
        <dbReference type="ARBA" id="ARBA00022723"/>
    </source>
</evidence>
<accession>A0ABU8LIL3</accession>
<dbReference type="PANTHER" id="PTHR12318">
    <property type="entry name" value="TESTOSTERONE-REGULATED PROTEIN RP2"/>
    <property type="match status" value="1"/>
</dbReference>
<gene>
    <name evidence="8" type="ORF">WDU93_05580</name>
</gene>
<proteinExistence type="predicted"/>
<evidence type="ECO:0000256" key="4">
    <source>
        <dbReference type="ARBA" id="ARBA00022801"/>
    </source>
</evidence>
<comment type="caution">
    <text evidence="8">The sequence shown here is derived from an EMBL/GenBank/DDBJ whole genome shotgun (WGS) entry which is preliminary data.</text>
</comment>
<dbReference type="InterPro" id="IPR039121">
    <property type="entry name" value="NUDT19"/>
</dbReference>